<feature type="region of interest" description="Disordered" evidence="1">
    <location>
        <begin position="1"/>
        <end position="35"/>
    </location>
</feature>
<evidence type="ECO:0000313" key="4">
    <source>
        <dbReference type="Proteomes" id="UP000189660"/>
    </source>
</evidence>
<dbReference type="Pfam" id="PF13468">
    <property type="entry name" value="Glyoxalase_3"/>
    <property type="match status" value="1"/>
</dbReference>
<dbReference type="Proteomes" id="UP000189660">
    <property type="component" value="Chromosome"/>
</dbReference>
<dbReference type="PANTHER" id="PTHR40265">
    <property type="entry name" value="BLL2707 PROTEIN"/>
    <property type="match status" value="1"/>
</dbReference>
<sequence>MSHSAKAQKTGIAEKKTKFEKNGKQAEAALSGERASRGKVVHPVKGIDHVFILVNNLGKSADSFRQLGFTLSPRGLHSKAQGTANYTVMFQNDYFELLGIVEETAANRQKKQDLENYGEGLYAIAGRIDNALQAAQNLTELGFGVTEVQNFSRPVDLAGGKQGVAAFSTVAFKKNEVPNGQVFMCEQKTRDMVWRSELMTHENGAIALQSVILLSSEPEKTAKRYARLFKDGKIAENDGEIIVSTGTNSAIIRVIPKEADSRLSSGFEIGKIANHAYAGLGIFVKNLDETKTVLKKNGVIFADRNEKTIVIPPRFASGAIIEFTEK</sequence>
<dbReference type="AlphaFoldDB" id="A0A1U9MCG5"/>
<evidence type="ECO:0000313" key="3">
    <source>
        <dbReference type="EMBL" id="AQT43023.1"/>
    </source>
</evidence>
<feature type="domain" description="VOC" evidence="2">
    <location>
        <begin position="46"/>
        <end position="188"/>
    </location>
</feature>
<dbReference type="InterPro" id="IPR029068">
    <property type="entry name" value="Glyas_Bleomycin-R_OHBP_Dase"/>
</dbReference>
<name>A0A1U9MCG5_9HYPH</name>
<dbReference type="RefSeq" id="WP_078039734.1">
    <property type="nucleotide sequence ID" value="NZ_CP015820.1"/>
</dbReference>
<keyword evidence="4" id="KW-1185">Reference proteome</keyword>
<accession>A0A1U9MCG5</accession>
<protein>
    <submittedName>
        <fullName evidence="3">Glyoxalase-like domain-containing protein</fullName>
    </submittedName>
</protein>
<dbReference type="InterPro" id="IPR025870">
    <property type="entry name" value="Glyoxalase-like_dom"/>
</dbReference>
<dbReference type="InterPro" id="IPR037523">
    <property type="entry name" value="VOC_core"/>
</dbReference>
<dbReference type="Gene3D" id="3.10.180.10">
    <property type="entry name" value="2,3-Dihydroxybiphenyl 1,2-Dioxygenase, domain 1"/>
    <property type="match status" value="1"/>
</dbReference>
<evidence type="ECO:0000259" key="2">
    <source>
        <dbReference type="PROSITE" id="PS51819"/>
    </source>
</evidence>
<dbReference type="EMBL" id="CP015820">
    <property type="protein sequence ID" value="AQT43023.1"/>
    <property type="molecule type" value="Genomic_DNA"/>
</dbReference>
<organism evidence="3 4">
    <name type="scientific">Bartonella apihabitans</name>
    <dbReference type="NCBI Taxonomy" id="2750929"/>
    <lineage>
        <taxon>Bacteria</taxon>
        <taxon>Pseudomonadati</taxon>
        <taxon>Pseudomonadota</taxon>
        <taxon>Alphaproteobacteria</taxon>
        <taxon>Hyphomicrobiales</taxon>
        <taxon>Bartonellaceae</taxon>
        <taxon>Bartonella</taxon>
    </lineage>
</organism>
<dbReference type="SUPFAM" id="SSF54593">
    <property type="entry name" value="Glyoxalase/Bleomycin resistance protein/Dihydroxybiphenyl dioxygenase"/>
    <property type="match status" value="1"/>
</dbReference>
<feature type="compositionally biased region" description="Basic and acidic residues" evidence="1">
    <location>
        <begin position="12"/>
        <end position="24"/>
    </location>
</feature>
<evidence type="ECO:0000256" key="1">
    <source>
        <dbReference type="SAM" id="MobiDB-lite"/>
    </source>
</evidence>
<dbReference type="OrthoDB" id="9812467at2"/>
<gene>
    <name evidence="3" type="ORF">BBC0178_015640</name>
</gene>
<dbReference type="KEGG" id="bapa:BBC0178_015640"/>
<dbReference type="PANTHER" id="PTHR40265:SF1">
    <property type="entry name" value="GLYOXALASE-LIKE DOMAIN-CONTAINING PROTEIN"/>
    <property type="match status" value="1"/>
</dbReference>
<dbReference type="PROSITE" id="PS51819">
    <property type="entry name" value="VOC"/>
    <property type="match status" value="1"/>
</dbReference>
<reference evidence="3 4" key="1">
    <citation type="submission" date="2016-11" db="EMBL/GenBank/DDBJ databases">
        <title>Comparative genomics of Bartonella apis.</title>
        <authorList>
            <person name="Engel P."/>
        </authorList>
    </citation>
    <scope>NUCLEOTIDE SEQUENCE [LARGE SCALE GENOMIC DNA]</scope>
    <source>
        <strain evidence="3 4">BBC0178</strain>
    </source>
</reference>
<proteinExistence type="predicted"/>